<feature type="transmembrane region" description="Helical" evidence="1">
    <location>
        <begin position="120"/>
        <end position="136"/>
    </location>
</feature>
<name>K2H0M0_9BACT</name>
<accession>K2H0M0</accession>
<keyword evidence="1" id="KW-0812">Transmembrane</keyword>
<feature type="transmembrane region" description="Helical" evidence="1">
    <location>
        <begin position="69"/>
        <end position="86"/>
    </location>
</feature>
<keyword evidence="1" id="KW-1133">Transmembrane helix</keyword>
<dbReference type="GO" id="GO:0004601">
    <property type="term" value="F:peroxidase activity"/>
    <property type="evidence" value="ECO:0007669"/>
    <property type="project" value="UniProtKB-KW"/>
</dbReference>
<evidence type="ECO:0000313" key="2">
    <source>
        <dbReference type="EMBL" id="EKE29350.1"/>
    </source>
</evidence>
<keyword evidence="2" id="KW-0575">Peroxidase</keyword>
<evidence type="ECO:0000256" key="1">
    <source>
        <dbReference type="SAM" id="Phobius"/>
    </source>
</evidence>
<sequence>MTHYFYDHILFIPILTWILSVILKWIFLIADKRFTLNWALGSGWMPSVHSALVTSITTAIWIKYWIYNELFSACLVFSMIIIYDAINVRFEAWLHAKTLNELTWKQYNFNESIWHLPNEAFVWSIIWIVFAFILMSI</sequence>
<reference evidence="2" key="1">
    <citation type="journal article" date="2012" name="Science">
        <title>Fermentation, hydrogen, and sulfur metabolism in multiple uncultivated bacterial phyla.</title>
        <authorList>
            <person name="Wrighton K.C."/>
            <person name="Thomas B.C."/>
            <person name="Sharon I."/>
            <person name="Miller C.S."/>
            <person name="Castelle C.J."/>
            <person name="VerBerkmoes N.C."/>
            <person name="Wilkins M.J."/>
            <person name="Hettich R.L."/>
            <person name="Lipton M.S."/>
            <person name="Williams K.H."/>
            <person name="Long P.E."/>
            <person name="Banfield J.F."/>
        </authorList>
    </citation>
    <scope>NUCLEOTIDE SEQUENCE [LARGE SCALE GENOMIC DNA]</scope>
</reference>
<dbReference type="PANTHER" id="PTHR31446">
    <property type="entry name" value="ACID PHOSPHATASE/VANADIUM-DEPENDENT HALOPEROXIDASE-RELATED PROTEIN"/>
    <property type="match status" value="1"/>
</dbReference>
<keyword evidence="1" id="KW-0472">Membrane</keyword>
<dbReference type="InterPro" id="IPR003832">
    <property type="entry name" value="DUF212"/>
</dbReference>
<dbReference type="PANTHER" id="PTHR31446:SF29">
    <property type="entry name" value="ACID PHOSPHATASE_VANADIUM-DEPENDENT HALOPEROXIDASE-RELATED PROTEIN"/>
    <property type="match status" value="1"/>
</dbReference>
<comment type="caution">
    <text evidence="2">The sequence shown here is derived from an EMBL/GenBank/DDBJ whole genome shotgun (WGS) entry which is preliminary data.</text>
</comment>
<proteinExistence type="predicted"/>
<feature type="transmembrane region" description="Helical" evidence="1">
    <location>
        <begin position="9"/>
        <end position="30"/>
    </location>
</feature>
<dbReference type="AlphaFoldDB" id="K2H0M0"/>
<dbReference type="EMBL" id="AMFJ01000187">
    <property type="protein sequence ID" value="EKE29350.1"/>
    <property type="molecule type" value="Genomic_DNA"/>
</dbReference>
<keyword evidence="2" id="KW-0560">Oxidoreductase</keyword>
<organism evidence="2">
    <name type="scientific">uncultured bacterium</name>
    <name type="common">gcode 4</name>
    <dbReference type="NCBI Taxonomy" id="1234023"/>
    <lineage>
        <taxon>Bacteria</taxon>
        <taxon>environmental samples</taxon>
    </lineage>
</organism>
<gene>
    <name evidence="2" type="ORF">ACD_2C00187G0007</name>
</gene>
<dbReference type="Pfam" id="PF02681">
    <property type="entry name" value="DUF212"/>
    <property type="match status" value="1"/>
</dbReference>
<protein>
    <submittedName>
        <fullName evidence="2">Acid phosphatase/vanadium-dependent haloperoxidase related protein</fullName>
    </submittedName>
</protein>